<keyword evidence="7" id="KW-1185">Reference proteome</keyword>
<evidence type="ECO:0000256" key="3">
    <source>
        <dbReference type="SAM" id="MobiDB-lite"/>
    </source>
</evidence>
<evidence type="ECO:0000313" key="7">
    <source>
        <dbReference type="Proteomes" id="UP001344447"/>
    </source>
</evidence>
<evidence type="ECO:0000256" key="2">
    <source>
        <dbReference type="ARBA" id="ARBA00022801"/>
    </source>
</evidence>
<sequence length="895" mass="102038">MKKLSNNYYFIFLILFSYISICFSNEETIVNTEYGSIRGVIKETNKVYFGVPFAIPPIGDLRWSAPLDPFPWYGTIYNATKQKSICPQICSDEGYSLCDEFGISEDCLYLDIFTPLNSNPNSYYPVMINIPGGAFMIGSGNSIVYDGSVFANQSSIIIVNINYRLGALGFLSSNMFTSFSSGNFGFLDQVKALQWVRNNINSFGGDNSRITLFGQSAGGYSVGIHLSSKLSSGLFHRAIIHSSPFTVKLKSKETSLAYSSNLAIELGCNLNNLTCIRSISFEKILENQLSVGLTKLDSLFDNISPWSPVIDGINIVDQPIELFKSGKIMDIPIIFGNVGDESPPFIYGYLTNPLNPIEYKIIVSSLFIKNSFLMESVLKEYPPNYYYYSDAKNNDNRVQFNSLFNDYAFLCTTKQQVMNIKKTEKINSNIYYFLYDHKISIGYQYYEVCKNRNACHSDELMMLFNSNILYGNNITNDEIILSKIMNTYWSNFIKTGNPNNMGPSSNSQPQKQTIPIQWLPYSFNSFNTLLIGDGNSTEFSLINLYDNSYKNNTKWKPLESLPVPVLSAEVRSRGGKIKTNSIKSQIMAQLIEMLEIEKEQQALRENQAKRNTKLIIPLMKNVRTPTKVKTLQHHSTLIKGTKYKSREDFYNRFKNKPDDETFIETPNISSNETPTPLKITTTTTTPTTTSSTSKAIHSISTPTSIITTPSSLSKRKILHSSYQLTSSEDESSYNRDEKRPLKKLNFKSQYKEENENDEDNSNTEIYKAAIELEKKILHQYNLYPILERLPKSNKHIGYVLAKEYVRFIVLKVIEKDSIPCQLEPSPLINELWNAHILSTTKYDELSNLIQYKVHNDPDGFFDPKQKIIKRFEKTISLYKKYFNTSPDPKIWVCPL</sequence>
<keyword evidence="4" id="KW-0732">Signal</keyword>
<name>A0AAN7TWW9_9MYCE</name>
<proteinExistence type="inferred from homology"/>
<feature type="domain" description="Carboxylesterase type B" evidence="5">
    <location>
        <begin position="27"/>
        <end position="536"/>
    </location>
</feature>
<dbReference type="PANTHER" id="PTHR45570">
    <property type="entry name" value="CARBOXYLIC ESTER HYDROLASE"/>
    <property type="match status" value="1"/>
</dbReference>
<gene>
    <name evidence="6" type="ORF">RB653_007679</name>
</gene>
<feature type="signal peptide" evidence="4">
    <location>
        <begin position="1"/>
        <end position="24"/>
    </location>
</feature>
<dbReference type="Gene3D" id="3.40.50.1820">
    <property type="entry name" value="alpha/beta hydrolase"/>
    <property type="match status" value="1"/>
</dbReference>
<dbReference type="GO" id="GO:0016787">
    <property type="term" value="F:hydrolase activity"/>
    <property type="evidence" value="ECO:0007669"/>
    <property type="project" value="UniProtKB-KW"/>
</dbReference>
<dbReference type="EMBL" id="JAVFKY010000005">
    <property type="protein sequence ID" value="KAK5576535.1"/>
    <property type="molecule type" value="Genomic_DNA"/>
</dbReference>
<dbReference type="PANTHER" id="PTHR45570:SF1">
    <property type="entry name" value="CARBOXYLIC ESTER HYDROLASE"/>
    <property type="match status" value="1"/>
</dbReference>
<feature type="region of interest" description="Disordered" evidence="3">
    <location>
        <begin position="657"/>
        <end position="696"/>
    </location>
</feature>
<keyword evidence="2" id="KW-0378">Hydrolase</keyword>
<organism evidence="6 7">
    <name type="scientific">Dictyostelium firmibasis</name>
    <dbReference type="NCBI Taxonomy" id="79012"/>
    <lineage>
        <taxon>Eukaryota</taxon>
        <taxon>Amoebozoa</taxon>
        <taxon>Evosea</taxon>
        <taxon>Eumycetozoa</taxon>
        <taxon>Dictyostelia</taxon>
        <taxon>Dictyosteliales</taxon>
        <taxon>Dictyosteliaceae</taxon>
        <taxon>Dictyostelium</taxon>
    </lineage>
</organism>
<evidence type="ECO:0000313" key="6">
    <source>
        <dbReference type="EMBL" id="KAK5576535.1"/>
    </source>
</evidence>
<dbReference type="PROSITE" id="PS00122">
    <property type="entry name" value="CARBOXYLESTERASE_B_1"/>
    <property type="match status" value="1"/>
</dbReference>
<feature type="compositionally biased region" description="Low complexity" evidence="3">
    <location>
        <begin position="673"/>
        <end position="696"/>
    </location>
</feature>
<dbReference type="SUPFAM" id="SSF53474">
    <property type="entry name" value="alpha/beta-Hydrolases"/>
    <property type="match status" value="1"/>
</dbReference>
<protein>
    <recommendedName>
        <fullName evidence="5">Carboxylesterase type B domain-containing protein</fullName>
    </recommendedName>
</protein>
<dbReference type="InterPro" id="IPR019819">
    <property type="entry name" value="Carboxylesterase_B_CS"/>
</dbReference>
<reference evidence="6 7" key="1">
    <citation type="submission" date="2023-11" db="EMBL/GenBank/DDBJ databases">
        <title>Dfirmibasis_genome.</title>
        <authorList>
            <person name="Edelbroek B."/>
            <person name="Kjellin J."/>
            <person name="Jerlstrom-Hultqvist J."/>
            <person name="Soderbom F."/>
        </authorList>
    </citation>
    <scope>NUCLEOTIDE SEQUENCE [LARGE SCALE GENOMIC DNA]</scope>
    <source>
        <strain evidence="6 7">TNS-C-14</strain>
    </source>
</reference>
<dbReference type="AlphaFoldDB" id="A0AAN7TWW9"/>
<evidence type="ECO:0000259" key="5">
    <source>
        <dbReference type="Pfam" id="PF00135"/>
    </source>
</evidence>
<comment type="similarity">
    <text evidence="1">Belongs to the type-B carboxylesterase/lipase family.</text>
</comment>
<accession>A0AAN7TWW9</accession>
<dbReference type="InterPro" id="IPR019826">
    <property type="entry name" value="Carboxylesterase_B_AS"/>
</dbReference>
<dbReference type="Pfam" id="PF00135">
    <property type="entry name" value="COesterase"/>
    <property type="match status" value="1"/>
</dbReference>
<feature type="chain" id="PRO_5042905247" description="Carboxylesterase type B domain-containing protein" evidence="4">
    <location>
        <begin position="25"/>
        <end position="895"/>
    </location>
</feature>
<evidence type="ECO:0000256" key="1">
    <source>
        <dbReference type="ARBA" id="ARBA00005964"/>
    </source>
</evidence>
<comment type="caution">
    <text evidence="6">The sequence shown here is derived from an EMBL/GenBank/DDBJ whole genome shotgun (WGS) entry which is preliminary data.</text>
</comment>
<dbReference type="InterPro" id="IPR002018">
    <property type="entry name" value="CarbesteraseB"/>
</dbReference>
<dbReference type="Proteomes" id="UP001344447">
    <property type="component" value="Unassembled WGS sequence"/>
</dbReference>
<dbReference type="PROSITE" id="PS00941">
    <property type="entry name" value="CARBOXYLESTERASE_B_2"/>
    <property type="match status" value="1"/>
</dbReference>
<evidence type="ECO:0000256" key="4">
    <source>
        <dbReference type="SAM" id="SignalP"/>
    </source>
</evidence>
<dbReference type="InterPro" id="IPR029058">
    <property type="entry name" value="AB_hydrolase_fold"/>
</dbReference>